<protein>
    <submittedName>
        <fullName evidence="1">Uncharacterized protein</fullName>
    </submittedName>
</protein>
<gene>
    <name evidence="1" type="ORF">FA95DRAFT_15399</name>
</gene>
<reference evidence="1" key="2">
    <citation type="journal article" date="2022" name="New Phytol.">
        <title>Evolutionary transition to the ectomycorrhizal habit in the genomes of a hyperdiverse lineage of mushroom-forming fungi.</title>
        <authorList>
            <person name="Looney B."/>
            <person name="Miyauchi S."/>
            <person name="Morin E."/>
            <person name="Drula E."/>
            <person name="Courty P.E."/>
            <person name="Kohler A."/>
            <person name="Kuo A."/>
            <person name="LaButti K."/>
            <person name="Pangilinan J."/>
            <person name="Lipzen A."/>
            <person name="Riley R."/>
            <person name="Andreopoulos W."/>
            <person name="He G."/>
            <person name="Johnson J."/>
            <person name="Nolan M."/>
            <person name="Tritt A."/>
            <person name="Barry K.W."/>
            <person name="Grigoriev I.V."/>
            <person name="Nagy L.G."/>
            <person name="Hibbett D."/>
            <person name="Henrissat B."/>
            <person name="Matheny P.B."/>
            <person name="Labbe J."/>
            <person name="Martin F.M."/>
        </authorList>
    </citation>
    <scope>NUCLEOTIDE SEQUENCE</scope>
    <source>
        <strain evidence="1">FP105234-sp</strain>
    </source>
</reference>
<accession>A0ACB8SCE9</accession>
<proteinExistence type="predicted"/>
<dbReference type="EMBL" id="MU275838">
    <property type="protein sequence ID" value="KAI0053917.1"/>
    <property type="molecule type" value="Genomic_DNA"/>
</dbReference>
<sequence length="1039" mass="112208">MPGSTIPLFQEDDIKILSAQVHPLDLDSTPYNFSSTDSPLLHNAARALNLPARSSQSYMSLFGHTTVSRYSSSSSSRSSSSRDSDVAPLDEHHTGHIVVSGYQVSFVLPKEFPPQIKVNGRPSYDSGLTPLPTKLRSRRGSIGDKNVILFMAGISMIVPYLSKPTRAPWLLSIPTPRCLSNHLKLRIFPPNSTPPISTSLQSLSSGEADSDNPTWDMTADPHVTRASNSSRRSAYQYQHFADDESSDSGSPGFSDGVGIQGSFPSTERIRVRWSLPSRSINGGTDDGRRRVGVASARSDMVCTILGRGRDRTGSKEGVLVRLQYEASCHGVWYPGVATLLGLDVGLEAKRCDISWARGHEAKWTAVGGTGFTGADINGQDVFRRGVQKQTSFEMPKLTISSSSPFANLATGHVPTRQSSSSSSSSLLRAPLPSSQVPEYSFESAPTTPSDTGMSSILSTDLDSRGRSRASSMDDAAATVQPASSPLTVHLNINDLLPPNKNTFKFSITGVVLVSPREKTPLQLASPEASEPEEGSPGLVVSLPRFRVLAADSEKIETTVRNGIDSALETVDLYHESSPRRHELGRGDRAKLGYEDGRIVLRTPPRMFRSASPLRIDADNVSRPASRPRTPDLQLIGATSALRDSFWTSLRPKRDGPLMIPHVEAKVTPLALPNSTQAGAYAVRVALHPPADTGSEWLHFGLGQPALPSNGAGRGTPRVDIASVTSESVPVKHELLNADTSDGDSIARVRVHTGPLGGGLVEIVYVVTDDQPPGDVAQQTGKSRGKARASALSEMCLVLPTFDLPIGKLQVDVESYQDYEIASVQSNMAYTRVVGSQWRVFDYNVCQPFRSKLSVFFGSKAAAPETRTSRTSQNLYVYVAMPILFLLSIALAYHMGTKVGAMQNGAAPSSEWDFVAPVFTVTPIIVSTVTPHGEPISSTSGAVPQASEPTPATIIDVSQPSGEPRPRSNARGGNVHFNEHFAVLDPRQWKIVFGMPFTRQQVISSLSSGFAQAWHFIKWAYNYPVPIANDHNETQPEDSP</sequence>
<name>A0ACB8SCE9_9AGAM</name>
<organism evidence="1 2">
    <name type="scientific">Auriscalpium vulgare</name>
    <dbReference type="NCBI Taxonomy" id="40419"/>
    <lineage>
        <taxon>Eukaryota</taxon>
        <taxon>Fungi</taxon>
        <taxon>Dikarya</taxon>
        <taxon>Basidiomycota</taxon>
        <taxon>Agaricomycotina</taxon>
        <taxon>Agaricomycetes</taxon>
        <taxon>Russulales</taxon>
        <taxon>Auriscalpiaceae</taxon>
        <taxon>Auriscalpium</taxon>
    </lineage>
</organism>
<dbReference type="Proteomes" id="UP000814033">
    <property type="component" value="Unassembled WGS sequence"/>
</dbReference>
<evidence type="ECO:0000313" key="2">
    <source>
        <dbReference type="Proteomes" id="UP000814033"/>
    </source>
</evidence>
<keyword evidence="2" id="KW-1185">Reference proteome</keyword>
<reference evidence="1" key="1">
    <citation type="submission" date="2021-02" db="EMBL/GenBank/DDBJ databases">
        <authorList>
            <consortium name="DOE Joint Genome Institute"/>
            <person name="Ahrendt S."/>
            <person name="Looney B.P."/>
            <person name="Miyauchi S."/>
            <person name="Morin E."/>
            <person name="Drula E."/>
            <person name="Courty P.E."/>
            <person name="Chicoki N."/>
            <person name="Fauchery L."/>
            <person name="Kohler A."/>
            <person name="Kuo A."/>
            <person name="Labutti K."/>
            <person name="Pangilinan J."/>
            <person name="Lipzen A."/>
            <person name="Riley R."/>
            <person name="Andreopoulos W."/>
            <person name="He G."/>
            <person name="Johnson J."/>
            <person name="Barry K.W."/>
            <person name="Grigoriev I.V."/>
            <person name="Nagy L."/>
            <person name="Hibbett D."/>
            <person name="Henrissat B."/>
            <person name="Matheny P.B."/>
            <person name="Labbe J."/>
            <person name="Martin F."/>
        </authorList>
    </citation>
    <scope>NUCLEOTIDE SEQUENCE</scope>
    <source>
        <strain evidence="1">FP105234-sp</strain>
    </source>
</reference>
<evidence type="ECO:0000313" key="1">
    <source>
        <dbReference type="EMBL" id="KAI0053917.1"/>
    </source>
</evidence>
<comment type="caution">
    <text evidence="1">The sequence shown here is derived from an EMBL/GenBank/DDBJ whole genome shotgun (WGS) entry which is preliminary data.</text>
</comment>